<dbReference type="InterPro" id="IPR036465">
    <property type="entry name" value="vWFA_dom_sf"/>
</dbReference>
<dbReference type="SMART" id="SM00327">
    <property type="entry name" value="VWA"/>
    <property type="match status" value="1"/>
</dbReference>
<comment type="caution">
    <text evidence="7">The sequence shown here is derived from an EMBL/GenBank/DDBJ whole genome shotgun (WGS) entry which is preliminary data.</text>
</comment>
<sequence>MIQFENPQGFFFLLALPALYILRHLGFFSRISFPLTISDWGGKTFTYKNTIARAGEFFAQAFAVLAFIALVIALANPIIRHQEKIYTSRGSDILFVLDTSPSMAARDISLANEQVTRLEAAKLGIKTLTSAEKGACYGLVAMASEAACIVPPTNDIELFLKRLADLNVGEFGEGSAIGIGLSTAIYHLSGSNAPKKCIVLITDGENNAGSIHPETAANLAAENGITLYTFGIGTKGSVPIEYVDPKSGKIRSGFYDSNFDTGPLEEIAQIAGGSYFGIESTAVLSDSLSQIAKKEDSAQSFHYRSNDTNCYANFLLLSGFLFFLAWFIKRIFLSELI</sequence>
<evidence type="ECO:0000256" key="4">
    <source>
        <dbReference type="ARBA" id="ARBA00023136"/>
    </source>
</evidence>
<feature type="transmembrane region" description="Helical" evidence="5">
    <location>
        <begin position="310"/>
        <end position="328"/>
    </location>
</feature>
<feature type="transmembrane region" description="Helical" evidence="5">
    <location>
        <begin position="12"/>
        <end position="37"/>
    </location>
</feature>
<dbReference type="PANTHER" id="PTHR22550:SF5">
    <property type="entry name" value="LEUCINE ZIPPER PROTEIN 4"/>
    <property type="match status" value="1"/>
</dbReference>
<dbReference type="PROSITE" id="PS50234">
    <property type="entry name" value="VWFA"/>
    <property type="match status" value="1"/>
</dbReference>
<keyword evidence="2 5" id="KW-0812">Transmembrane</keyword>
<accession>A0A7W8GB63</accession>
<dbReference type="AlphaFoldDB" id="A0A7W8GB63"/>
<dbReference type="Pfam" id="PF13519">
    <property type="entry name" value="VWA_2"/>
    <property type="match status" value="1"/>
</dbReference>
<gene>
    <name evidence="7" type="ORF">HNP76_002611</name>
</gene>
<evidence type="ECO:0000313" key="7">
    <source>
        <dbReference type="EMBL" id="MBB5227213.1"/>
    </source>
</evidence>
<evidence type="ECO:0000256" key="1">
    <source>
        <dbReference type="ARBA" id="ARBA00022475"/>
    </source>
</evidence>
<dbReference type="RefSeq" id="WP_184661233.1">
    <property type="nucleotide sequence ID" value="NZ_CP031518.1"/>
</dbReference>
<dbReference type="Proteomes" id="UP000518887">
    <property type="component" value="Unassembled WGS sequence"/>
</dbReference>
<dbReference type="InterPro" id="IPR050768">
    <property type="entry name" value="UPF0353/GerABKA_families"/>
</dbReference>
<feature type="domain" description="VWFA" evidence="6">
    <location>
        <begin position="92"/>
        <end position="291"/>
    </location>
</feature>
<dbReference type="EMBL" id="JACHFQ010000009">
    <property type="protein sequence ID" value="MBB5227213.1"/>
    <property type="molecule type" value="Genomic_DNA"/>
</dbReference>
<dbReference type="Gene3D" id="3.40.50.410">
    <property type="entry name" value="von Willebrand factor, type A domain"/>
    <property type="match status" value="1"/>
</dbReference>
<dbReference type="PANTHER" id="PTHR22550">
    <property type="entry name" value="SPORE GERMINATION PROTEIN"/>
    <property type="match status" value="1"/>
</dbReference>
<reference evidence="7 8" key="1">
    <citation type="submission" date="2020-08" db="EMBL/GenBank/DDBJ databases">
        <title>Genomic Encyclopedia of Type Strains, Phase IV (KMG-IV): sequencing the most valuable type-strain genomes for metagenomic binning, comparative biology and taxonomic classification.</title>
        <authorList>
            <person name="Goeker M."/>
        </authorList>
    </citation>
    <scope>NUCLEOTIDE SEQUENCE [LARGE SCALE GENOMIC DNA]</scope>
    <source>
        <strain evidence="7 8">DSM 103462</strain>
    </source>
</reference>
<dbReference type="InterPro" id="IPR002035">
    <property type="entry name" value="VWF_A"/>
</dbReference>
<proteinExistence type="predicted"/>
<organism evidence="7 8">
    <name type="scientific">Treponema ruminis</name>
    <dbReference type="NCBI Taxonomy" id="744515"/>
    <lineage>
        <taxon>Bacteria</taxon>
        <taxon>Pseudomonadati</taxon>
        <taxon>Spirochaetota</taxon>
        <taxon>Spirochaetia</taxon>
        <taxon>Spirochaetales</taxon>
        <taxon>Treponemataceae</taxon>
        <taxon>Treponema</taxon>
    </lineage>
</organism>
<dbReference type="SUPFAM" id="SSF53300">
    <property type="entry name" value="vWA-like"/>
    <property type="match status" value="1"/>
</dbReference>
<name>A0A7W8GB63_9SPIR</name>
<feature type="transmembrane region" description="Helical" evidence="5">
    <location>
        <begin position="57"/>
        <end position="79"/>
    </location>
</feature>
<evidence type="ECO:0000256" key="5">
    <source>
        <dbReference type="SAM" id="Phobius"/>
    </source>
</evidence>
<evidence type="ECO:0000313" key="8">
    <source>
        <dbReference type="Proteomes" id="UP000518887"/>
    </source>
</evidence>
<keyword evidence="3 5" id="KW-1133">Transmembrane helix</keyword>
<keyword evidence="8" id="KW-1185">Reference proteome</keyword>
<keyword evidence="1" id="KW-1003">Cell membrane</keyword>
<evidence type="ECO:0000256" key="2">
    <source>
        <dbReference type="ARBA" id="ARBA00022692"/>
    </source>
</evidence>
<evidence type="ECO:0000256" key="3">
    <source>
        <dbReference type="ARBA" id="ARBA00022989"/>
    </source>
</evidence>
<protein>
    <submittedName>
        <fullName evidence="7">Ca-activated chloride channel family protein</fullName>
    </submittedName>
</protein>
<keyword evidence="4 5" id="KW-0472">Membrane</keyword>
<evidence type="ECO:0000259" key="6">
    <source>
        <dbReference type="PROSITE" id="PS50234"/>
    </source>
</evidence>